<gene>
    <name evidence="1" type="ORF">L203_101511</name>
</gene>
<evidence type="ECO:0000313" key="1">
    <source>
        <dbReference type="EMBL" id="WVN86348.1"/>
    </source>
</evidence>
<sequence length="342" mass="38885">MAACVATPSKLSHPAQYTYLATPPLTPTPTLPAQKSSTRPAVVYQSTANPVPSYAALRAHHAYAVRHIIAKLRWEHDNNFYIADQDAQWNIRQLITHLETELCGVEEARKGLDKFPNAFSPLSVPAAHGPRTAQEEQKIRKLEAENIKFIDEKLDEIFPIIKQLFIGPMTKQQARNDRLLRDRLRNGHSEGISVLLPSANKRLFEGQKKKSGPNKNYEQKRMDKERAKIAAYLEKNPQVEAKDDAPRRVSNATAQMFNGVRKFIGPLTEEQYLASLPMHGPLTKNQTLHEMQRRQRQLILGWLHKPWNKYDEEAAGLIEKMAAVALGRLEETHKEKVEEKAV</sequence>
<reference evidence="1" key="3">
    <citation type="submission" date="2024-01" db="EMBL/GenBank/DDBJ databases">
        <authorList>
            <person name="Coelho M.A."/>
            <person name="David-Palma M."/>
            <person name="Shea T."/>
            <person name="Sun S."/>
            <person name="Cuomo C.A."/>
            <person name="Heitman J."/>
        </authorList>
    </citation>
    <scope>NUCLEOTIDE SEQUENCE</scope>
    <source>
        <strain evidence="1">CBS 7841</strain>
    </source>
</reference>
<dbReference type="Proteomes" id="UP000094043">
    <property type="component" value="Chromosome 2"/>
</dbReference>
<name>A0A1E3ITC2_9TREE</name>
<evidence type="ECO:0000313" key="2">
    <source>
        <dbReference type="Proteomes" id="UP000094043"/>
    </source>
</evidence>
<reference evidence="1" key="1">
    <citation type="submission" date="2016-06" db="EMBL/GenBank/DDBJ databases">
        <authorList>
            <person name="Cuomo C."/>
            <person name="Litvintseva A."/>
            <person name="Heitman J."/>
            <person name="Chen Y."/>
            <person name="Sun S."/>
            <person name="Springer D."/>
            <person name="Dromer F."/>
            <person name="Young S."/>
            <person name="Zeng Q."/>
            <person name="Chapman S."/>
            <person name="Gujja S."/>
            <person name="Saif S."/>
            <person name="Birren B."/>
        </authorList>
    </citation>
    <scope>NUCLEOTIDE SEQUENCE</scope>
    <source>
        <strain evidence="1">CBS 7841</strain>
    </source>
</reference>
<accession>A0A1E3ITC2</accession>
<dbReference type="EMBL" id="CP143785">
    <property type="protein sequence ID" value="WVN86348.1"/>
    <property type="molecule type" value="Genomic_DNA"/>
</dbReference>
<dbReference type="GeneID" id="91085724"/>
<reference evidence="1" key="2">
    <citation type="journal article" date="2022" name="Elife">
        <title>Obligate sexual reproduction of a homothallic fungus closely related to the Cryptococcus pathogenic species complex.</title>
        <authorList>
            <person name="Passer A.R."/>
            <person name="Clancey S.A."/>
            <person name="Shea T."/>
            <person name="David-Palma M."/>
            <person name="Averette A.F."/>
            <person name="Boekhout T."/>
            <person name="Porcel B.M."/>
            <person name="Nowrousian M."/>
            <person name="Cuomo C.A."/>
            <person name="Sun S."/>
            <person name="Heitman J."/>
            <person name="Coelho M.A."/>
        </authorList>
    </citation>
    <scope>NUCLEOTIDE SEQUENCE</scope>
    <source>
        <strain evidence="1">CBS 7841</strain>
    </source>
</reference>
<proteinExistence type="predicted"/>
<keyword evidence="2" id="KW-1185">Reference proteome</keyword>
<dbReference type="OrthoDB" id="2571873at2759"/>
<dbReference type="KEGG" id="cdep:91085724"/>
<protein>
    <submittedName>
        <fullName evidence="1">Uncharacterized protein</fullName>
    </submittedName>
</protein>
<organism evidence="1 2">
    <name type="scientific">Cryptococcus depauperatus CBS 7841</name>
    <dbReference type="NCBI Taxonomy" id="1295531"/>
    <lineage>
        <taxon>Eukaryota</taxon>
        <taxon>Fungi</taxon>
        <taxon>Dikarya</taxon>
        <taxon>Basidiomycota</taxon>
        <taxon>Agaricomycotina</taxon>
        <taxon>Tremellomycetes</taxon>
        <taxon>Tremellales</taxon>
        <taxon>Cryptococcaceae</taxon>
        <taxon>Cryptococcus</taxon>
    </lineage>
</organism>
<dbReference type="RefSeq" id="XP_066067048.1">
    <property type="nucleotide sequence ID" value="XM_066210951.1"/>
</dbReference>
<dbReference type="VEuPathDB" id="FungiDB:L203_01127"/>
<dbReference type="AlphaFoldDB" id="A0A1E3ITC2"/>